<dbReference type="InterPro" id="IPR004827">
    <property type="entry name" value="bZIP"/>
</dbReference>
<feature type="compositionally biased region" description="Basic and acidic residues" evidence="8">
    <location>
        <begin position="185"/>
        <end position="201"/>
    </location>
</feature>
<evidence type="ECO:0000313" key="11">
    <source>
        <dbReference type="Proteomes" id="UP000825002"/>
    </source>
</evidence>
<accession>A0ABQ7SB95</accession>
<evidence type="ECO:0000256" key="2">
    <source>
        <dbReference type="ARBA" id="ARBA00009050"/>
    </source>
</evidence>
<comment type="similarity">
    <text evidence="2">Belongs to the bZIP family. ATF subfamily.</text>
</comment>
<proteinExistence type="inferred from homology"/>
<dbReference type="EMBL" id="JAIFTH010000097">
    <property type="protein sequence ID" value="KAG9510676.1"/>
    <property type="molecule type" value="Genomic_DNA"/>
</dbReference>
<evidence type="ECO:0000256" key="3">
    <source>
        <dbReference type="ARBA" id="ARBA00023015"/>
    </source>
</evidence>
<dbReference type="InterPro" id="IPR046347">
    <property type="entry name" value="bZIP_sf"/>
</dbReference>
<dbReference type="PANTHER" id="PTHR21051">
    <property type="entry name" value="CAMP-RESPONSIVE ELEMENT-BINDING PROTEIN-LIKE 2"/>
    <property type="match status" value="1"/>
</dbReference>
<keyword evidence="11" id="KW-1185">Reference proteome</keyword>
<evidence type="ECO:0000256" key="8">
    <source>
        <dbReference type="SAM" id="MobiDB-lite"/>
    </source>
</evidence>
<feature type="domain" description="BZIP" evidence="9">
    <location>
        <begin position="195"/>
        <end position="232"/>
    </location>
</feature>
<dbReference type="SUPFAM" id="SSF57959">
    <property type="entry name" value="Leucine zipper domain"/>
    <property type="match status" value="1"/>
</dbReference>
<keyword evidence="3" id="KW-0805">Transcription regulation</keyword>
<evidence type="ECO:0000256" key="4">
    <source>
        <dbReference type="ARBA" id="ARBA00023125"/>
    </source>
</evidence>
<reference evidence="10 11" key="1">
    <citation type="submission" date="2020-10" db="EMBL/GenBank/DDBJ databases">
        <authorList>
            <person name="Klimov P.B."/>
            <person name="Dyachkov S.M."/>
            <person name="Chetverikov P.E."/>
        </authorList>
    </citation>
    <scope>NUCLEOTIDE SEQUENCE [LARGE SCALE GENOMIC DNA]</scope>
    <source>
        <strain evidence="10">BMOC 18-1129-001#AD2665</strain>
        <tissue evidence="10">Entire mites</tissue>
    </source>
</reference>
<keyword evidence="6" id="KW-0804">Transcription</keyword>
<comment type="caution">
    <text evidence="10">The sequence shown here is derived from an EMBL/GenBank/DDBJ whole genome shotgun (WGS) entry which is preliminary data.</text>
</comment>
<dbReference type="Pfam" id="PF07716">
    <property type="entry name" value="bZIP_2"/>
    <property type="match status" value="1"/>
</dbReference>
<evidence type="ECO:0000256" key="7">
    <source>
        <dbReference type="ARBA" id="ARBA00023242"/>
    </source>
</evidence>
<name>A0ABQ7SB95_9ACAR</name>
<evidence type="ECO:0000256" key="6">
    <source>
        <dbReference type="ARBA" id="ARBA00023163"/>
    </source>
</evidence>
<gene>
    <name evidence="10" type="primary">Crebl2</name>
    <name evidence="10" type="ORF">GZH46_00770</name>
</gene>
<protein>
    <submittedName>
        <fullName evidence="10">cAMP-responsive element-binding protein-like 2</fullName>
    </submittedName>
</protein>
<keyword evidence="7" id="KW-0539">Nucleus</keyword>
<feature type="compositionally biased region" description="Basic residues" evidence="8">
    <location>
        <begin position="174"/>
        <end position="184"/>
    </location>
</feature>
<dbReference type="Proteomes" id="UP000825002">
    <property type="component" value="Unassembled WGS sequence"/>
</dbReference>
<feature type="compositionally biased region" description="Polar residues" evidence="8">
    <location>
        <begin position="1"/>
        <end position="13"/>
    </location>
</feature>
<dbReference type="InterPro" id="IPR039250">
    <property type="entry name" value="CREBL2/REPTOR-BP"/>
</dbReference>
<dbReference type="PANTHER" id="PTHR21051:SF4">
    <property type="entry name" value="CAMP-RESPONSIVE ELEMENT-BINDING PROTEIN-LIKE 2"/>
    <property type="match status" value="1"/>
</dbReference>
<feature type="region of interest" description="Disordered" evidence="8">
    <location>
        <begin position="159"/>
        <end position="201"/>
    </location>
</feature>
<organism evidence="10 11">
    <name type="scientific">Fragariocoptes setiger</name>
    <dbReference type="NCBI Taxonomy" id="1670756"/>
    <lineage>
        <taxon>Eukaryota</taxon>
        <taxon>Metazoa</taxon>
        <taxon>Ecdysozoa</taxon>
        <taxon>Arthropoda</taxon>
        <taxon>Chelicerata</taxon>
        <taxon>Arachnida</taxon>
        <taxon>Acari</taxon>
        <taxon>Acariformes</taxon>
        <taxon>Trombidiformes</taxon>
        <taxon>Prostigmata</taxon>
        <taxon>Eupodina</taxon>
        <taxon>Eriophyoidea</taxon>
        <taxon>Phytoptidae</taxon>
        <taxon>Fragariocoptes</taxon>
    </lineage>
</organism>
<feature type="region of interest" description="Disordered" evidence="8">
    <location>
        <begin position="1"/>
        <end position="20"/>
    </location>
</feature>
<dbReference type="CDD" id="cd14709">
    <property type="entry name" value="bZIP_CREBL2"/>
    <property type="match status" value="1"/>
</dbReference>
<keyword evidence="5" id="KW-0010">Activator</keyword>
<sequence>MNQSSMINETVSESDIERCNQDSSSNIMEAEATPNLNELCENIKGDVHTSSDIIVANESDPRKELALMKHDYLSSDQIEYMRPTDASALEKQCAMPCGSDTTSTDMTLTVTQSENDNILKLEAIESENVSMIADTNQDFIGTNYQEPHTHKNMPVDCSGSPSKGDNNIMMDQSKKKRKKGFKKSNKMDVKSKLEKSRQSARECRARKKLRYQYLEDLVSNREKAVLTLRQELVAFCEIAKKLDTGIQLTNSNIEFVFQNPKVHANSSNE</sequence>
<evidence type="ECO:0000256" key="5">
    <source>
        <dbReference type="ARBA" id="ARBA00023159"/>
    </source>
</evidence>
<keyword evidence="4" id="KW-0238">DNA-binding</keyword>
<evidence type="ECO:0000313" key="10">
    <source>
        <dbReference type="EMBL" id="KAG9510676.1"/>
    </source>
</evidence>
<evidence type="ECO:0000256" key="1">
    <source>
        <dbReference type="ARBA" id="ARBA00004123"/>
    </source>
</evidence>
<comment type="subcellular location">
    <subcellularLocation>
        <location evidence="1">Nucleus</location>
    </subcellularLocation>
</comment>
<feature type="non-terminal residue" evidence="10">
    <location>
        <position position="1"/>
    </location>
</feature>
<evidence type="ECO:0000259" key="9">
    <source>
        <dbReference type="Pfam" id="PF07716"/>
    </source>
</evidence>